<evidence type="ECO:0000256" key="13">
    <source>
        <dbReference type="SAM" id="Phobius"/>
    </source>
</evidence>
<comment type="similarity">
    <text evidence="2 12">Belongs to the DcuA/DcuB transporter (TC 2.A.13.1) family.</text>
</comment>
<keyword evidence="7 13" id="KW-1133">Transmembrane helix</keyword>
<feature type="transmembrane region" description="Helical" evidence="13">
    <location>
        <begin position="7"/>
        <end position="24"/>
    </location>
</feature>
<protein>
    <recommendedName>
        <fullName evidence="12">C4-dicarboxylate transporter</fullName>
    </recommendedName>
</protein>
<dbReference type="GeneID" id="60770323"/>
<keyword evidence="8 12" id="KW-0472">Membrane</keyword>
<evidence type="ECO:0000256" key="10">
    <source>
        <dbReference type="ARBA" id="ARBA00034284"/>
    </source>
</evidence>
<dbReference type="InterPro" id="IPR004668">
    <property type="entry name" value="Anaer_Dcu_memb_transpt"/>
</dbReference>
<evidence type="ECO:0000256" key="5">
    <source>
        <dbReference type="ARBA" id="ARBA00022519"/>
    </source>
</evidence>
<dbReference type="NCBIfam" id="TIGR00770">
    <property type="entry name" value="Dcu"/>
    <property type="match status" value="1"/>
</dbReference>
<evidence type="ECO:0000313" key="17">
    <source>
        <dbReference type="Proteomes" id="UP000215465"/>
    </source>
</evidence>
<feature type="transmembrane region" description="Helical" evidence="13">
    <location>
        <begin position="139"/>
        <end position="166"/>
    </location>
</feature>
<keyword evidence="6 13" id="KW-0812">Transmembrane</keyword>
<evidence type="ECO:0000256" key="9">
    <source>
        <dbReference type="ARBA" id="ARBA00034237"/>
    </source>
</evidence>
<comment type="catalytic activity">
    <reaction evidence="11">
        <text>fumarate(in) + succinate(out) = fumarate(out) + succinate(in)</text>
        <dbReference type="Rhea" id="RHEA:29323"/>
        <dbReference type="ChEBI" id="CHEBI:29806"/>
        <dbReference type="ChEBI" id="CHEBI:30031"/>
    </reaction>
    <physiologicalReaction direction="right-to-left" evidence="11">
        <dbReference type="Rhea" id="RHEA:29325"/>
    </physiologicalReaction>
</comment>
<reference evidence="15 17" key="3">
    <citation type="submission" date="2017-06" db="EMBL/GenBank/DDBJ databases">
        <authorList>
            <consortium name="Pathogen Informatics"/>
        </authorList>
    </citation>
    <scope>NUCLEOTIDE SEQUENCE [LARGE SCALE GENOMIC DNA]</scope>
    <source>
        <strain evidence="15 17">NCTC10596</strain>
    </source>
</reference>
<keyword evidence="3 12" id="KW-0813">Transport</keyword>
<evidence type="ECO:0000313" key="16">
    <source>
        <dbReference type="Proteomes" id="UP000078003"/>
    </source>
</evidence>
<organism evidence="14 16">
    <name type="scientific">Eikenella corrodens</name>
    <dbReference type="NCBI Taxonomy" id="539"/>
    <lineage>
        <taxon>Bacteria</taxon>
        <taxon>Pseudomonadati</taxon>
        <taxon>Pseudomonadota</taxon>
        <taxon>Betaproteobacteria</taxon>
        <taxon>Neisseriales</taxon>
        <taxon>Neisseriaceae</taxon>
        <taxon>Eikenella</taxon>
    </lineage>
</organism>
<dbReference type="EMBL" id="LXSF01000001">
    <property type="protein sequence ID" value="OAM18255.1"/>
    <property type="molecule type" value="Genomic_DNA"/>
</dbReference>
<dbReference type="EMBL" id="LT906482">
    <property type="protein sequence ID" value="SNW09468.1"/>
    <property type="molecule type" value="Genomic_DNA"/>
</dbReference>
<proteinExistence type="inferred from homology"/>
<evidence type="ECO:0000256" key="11">
    <source>
        <dbReference type="ARBA" id="ARBA00034287"/>
    </source>
</evidence>
<comment type="catalytic activity">
    <reaction evidence="9">
        <text>L-aspartate(in) + succinate(out) = L-aspartate(out) + succinate(in)</text>
        <dbReference type="Rhea" id="RHEA:29343"/>
        <dbReference type="ChEBI" id="CHEBI:29991"/>
        <dbReference type="ChEBI" id="CHEBI:30031"/>
    </reaction>
    <physiologicalReaction direction="right-to-left" evidence="9">
        <dbReference type="Rhea" id="RHEA:29345"/>
    </physiologicalReaction>
</comment>
<dbReference type="NCBIfam" id="NF009136">
    <property type="entry name" value="PRK12489.1"/>
    <property type="match status" value="1"/>
</dbReference>
<evidence type="ECO:0000256" key="1">
    <source>
        <dbReference type="ARBA" id="ARBA00004429"/>
    </source>
</evidence>
<comment type="subcellular location">
    <subcellularLocation>
        <location evidence="1 12">Cell inner membrane</location>
        <topology evidence="1 12">Multi-pass membrane protein</topology>
    </subcellularLocation>
</comment>
<dbReference type="PANTHER" id="PTHR36106:SF1">
    <property type="entry name" value="ANAEROBIC C4-DICARBOXYLATE TRANSPORTER DCUB"/>
    <property type="match status" value="1"/>
</dbReference>
<keyword evidence="4 12" id="KW-1003">Cell membrane</keyword>
<dbReference type="PANTHER" id="PTHR36106">
    <property type="entry name" value="ANAEROBIC C4-DICARBOXYLATE TRANSPORTER DCUB"/>
    <property type="match status" value="1"/>
</dbReference>
<dbReference type="Pfam" id="PF03605">
    <property type="entry name" value="DcuA_DcuB"/>
    <property type="match status" value="1"/>
</dbReference>
<feature type="transmembrane region" description="Helical" evidence="13">
    <location>
        <begin position="363"/>
        <end position="387"/>
    </location>
</feature>
<evidence type="ECO:0000256" key="6">
    <source>
        <dbReference type="ARBA" id="ARBA00022692"/>
    </source>
</evidence>
<dbReference type="AlphaFoldDB" id="A0A1A9RIW2"/>
<feature type="transmembrane region" description="Helical" evidence="13">
    <location>
        <begin position="56"/>
        <end position="75"/>
    </location>
</feature>
<evidence type="ECO:0000256" key="12">
    <source>
        <dbReference type="PIRNR" id="PIRNR004539"/>
    </source>
</evidence>
<evidence type="ECO:0000256" key="7">
    <source>
        <dbReference type="ARBA" id="ARBA00022989"/>
    </source>
</evidence>
<accession>A0A1A9RIW2</accession>
<reference evidence="16" key="1">
    <citation type="submission" date="2016-05" db="EMBL/GenBank/DDBJ databases">
        <title>Draft genome of Corynebacterium afermentans subsp. afermentans LCDC 88199T.</title>
        <authorList>
            <person name="Bernier A.-M."/>
            <person name="Bernard K."/>
        </authorList>
    </citation>
    <scope>NUCLEOTIDE SEQUENCE [LARGE SCALE GENOMIC DNA]</scope>
    <source>
        <strain evidence="16">NML01-0328</strain>
    </source>
</reference>
<dbReference type="PIRSF" id="PIRSF004539">
    <property type="entry name" value="C4-dicrbxl_trns"/>
    <property type="match status" value="1"/>
</dbReference>
<feature type="transmembrane region" description="Helical" evidence="13">
    <location>
        <begin position="339"/>
        <end position="356"/>
    </location>
</feature>
<sequence>MSFFAQHAQFFIQFAVVLLCILAGAQVGGIGLGVFGGIGLAILSFGFGLEPTSPPIDVMLMIMAVVSAAAAMQAAGGLDYMIKIATRVLHKNPKYITFIAPMVTYTFTVLAGTGHVAYSVLPVIAEVSRKNGIRPERPLTMAVIASQFAIVASPIAAAVVACVSYLEPQHITMADVLKVSVPSTIIGIGIACVLVNRMGKELKDDPEYQRRLKDPAYSKLYDTETVAADAQVSGKAKISVGIFLFAAILVVLLGAMPSLRPVFNDKPMGMAHTIEIVMLSAAALIIVTCKPDGNAITQGSVFHAGMRAVIAVFGVAWLGDTLMHGHLDEVQQAVSGLVQSAPWAFAFALFVLSVLVNSQGATVATLFPVAISLGVPAPIIIGTFVAVNGYFFIPNYGPIIAAIDFDSTGTTKIGKFIFNHSFMLPGLLSMGFSLAFGLMFSKMFFG</sequence>
<feature type="transmembrane region" description="Helical" evidence="13">
    <location>
        <begin position="95"/>
        <end position="118"/>
    </location>
</feature>
<gene>
    <name evidence="15" type="primary">dcuB</name>
    <name evidence="14" type="ORF">A7P85_00825</name>
    <name evidence="15" type="ORF">SAMEA4412678_01419</name>
</gene>
<dbReference type="GO" id="GO:0015556">
    <property type="term" value="F:C4-dicarboxylate transmembrane transporter activity"/>
    <property type="evidence" value="ECO:0007669"/>
    <property type="project" value="InterPro"/>
</dbReference>
<reference evidence="14" key="2">
    <citation type="submission" date="2016-05" db="EMBL/GenBank/DDBJ databases">
        <authorList>
            <person name="Lavstsen T."/>
            <person name="Jespersen J.S."/>
        </authorList>
    </citation>
    <scope>NUCLEOTIDE SEQUENCE</scope>
    <source>
        <strain evidence="14">NML01-0328</strain>
    </source>
</reference>
<name>A0A1A9RIW2_EIKCO</name>
<comment type="catalytic activity">
    <reaction evidence="10">
        <text>(S)-malate(in) + succinate(out) = (S)-malate(out) + succinate(in)</text>
        <dbReference type="Rhea" id="RHEA:29327"/>
        <dbReference type="ChEBI" id="CHEBI:15589"/>
        <dbReference type="ChEBI" id="CHEBI:30031"/>
    </reaction>
    <physiologicalReaction direction="right-to-left" evidence="10">
        <dbReference type="Rhea" id="RHEA:29329"/>
    </physiologicalReaction>
</comment>
<dbReference type="GO" id="GO:0005886">
    <property type="term" value="C:plasma membrane"/>
    <property type="evidence" value="ECO:0007669"/>
    <property type="project" value="UniProtKB-SubCell"/>
</dbReference>
<comment type="function">
    <text evidence="12">Responsible for the transport of C4-dicarboxylates.</text>
</comment>
<dbReference type="RefSeq" id="WP_003824145.1">
    <property type="nucleotide sequence ID" value="NZ_CAUTFU010000007.1"/>
</dbReference>
<evidence type="ECO:0000313" key="15">
    <source>
        <dbReference type="EMBL" id="SNW09468.1"/>
    </source>
</evidence>
<feature type="transmembrane region" description="Helical" evidence="13">
    <location>
        <begin position="422"/>
        <end position="440"/>
    </location>
</feature>
<feature type="transmembrane region" description="Helical" evidence="13">
    <location>
        <begin position="301"/>
        <end position="319"/>
    </location>
</feature>
<dbReference type="KEGG" id="ecor:SAMEA4412678_1419"/>
<dbReference type="NCBIfam" id="NF006927">
    <property type="entry name" value="PRK09412.1"/>
    <property type="match status" value="1"/>
</dbReference>
<feature type="transmembrane region" description="Helical" evidence="13">
    <location>
        <begin position="238"/>
        <end position="257"/>
    </location>
</feature>
<evidence type="ECO:0000256" key="3">
    <source>
        <dbReference type="ARBA" id="ARBA00022448"/>
    </source>
</evidence>
<evidence type="ECO:0000313" key="14">
    <source>
        <dbReference type="EMBL" id="OAM18255.1"/>
    </source>
</evidence>
<evidence type="ECO:0000256" key="8">
    <source>
        <dbReference type="ARBA" id="ARBA00023136"/>
    </source>
</evidence>
<feature type="transmembrane region" description="Helical" evidence="13">
    <location>
        <begin position="269"/>
        <end position="289"/>
    </location>
</feature>
<dbReference type="Proteomes" id="UP000078003">
    <property type="component" value="Unassembled WGS sequence"/>
</dbReference>
<keyword evidence="5 12" id="KW-0997">Cell inner membrane</keyword>
<evidence type="ECO:0000256" key="4">
    <source>
        <dbReference type="ARBA" id="ARBA00022475"/>
    </source>
</evidence>
<evidence type="ECO:0000256" key="2">
    <source>
        <dbReference type="ARBA" id="ARBA00006413"/>
    </source>
</evidence>
<dbReference type="Proteomes" id="UP000215465">
    <property type="component" value="Chromosome 1"/>
</dbReference>